<keyword evidence="2" id="KW-1185">Reference proteome</keyword>
<organism evidence="1 2">
    <name type="scientific">Paraburkholderia ribeironis</name>
    <dbReference type="NCBI Taxonomy" id="1247936"/>
    <lineage>
        <taxon>Bacteria</taxon>
        <taxon>Pseudomonadati</taxon>
        <taxon>Pseudomonadota</taxon>
        <taxon>Betaproteobacteria</taxon>
        <taxon>Burkholderiales</taxon>
        <taxon>Burkholderiaceae</taxon>
        <taxon>Paraburkholderia</taxon>
    </lineage>
</organism>
<reference evidence="1 2" key="1">
    <citation type="submission" date="2016-12" db="EMBL/GenBank/DDBJ databases">
        <authorList>
            <person name="Song W.-J."/>
            <person name="Kurnit D.M."/>
        </authorList>
    </citation>
    <scope>NUCLEOTIDE SEQUENCE [LARGE SCALE GENOMIC DNA]</scope>
    <source>
        <strain evidence="1 2">STM7296</strain>
    </source>
</reference>
<dbReference type="Proteomes" id="UP000187012">
    <property type="component" value="Unassembled WGS sequence"/>
</dbReference>
<evidence type="ECO:0000313" key="2">
    <source>
        <dbReference type="Proteomes" id="UP000187012"/>
    </source>
</evidence>
<evidence type="ECO:0000313" key="1">
    <source>
        <dbReference type="EMBL" id="SIT45342.1"/>
    </source>
</evidence>
<sequence length="64" mass="7276">MCSRSCRYSNTSNLLRLIGPPGKKPEGTRLRKFEMRFGLPPDRTLSLLRGSINPIPERLEYAGQ</sequence>
<protein>
    <submittedName>
        <fullName evidence="1">Uncharacterized protein</fullName>
    </submittedName>
</protein>
<dbReference type="EMBL" id="CYGX02000054">
    <property type="protein sequence ID" value="SIT45342.1"/>
    <property type="molecule type" value="Genomic_DNA"/>
</dbReference>
<name>A0A1N7SDE2_9BURK</name>
<dbReference type="AlphaFoldDB" id="A0A1N7SDE2"/>
<proteinExistence type="predicted"/>
<gene>
    <name evidence="1" type="ORF">BN2475_540061</name>
</gene>
<accession>A0A1N7SDE2</accession>